<dbReference type="AlphaFoldDB" id="A0A383BCQ6"/>
<proteinExistence type="predicted"/>
<sequence length="206" mass="22193">MVNFALRHRSRSTLSPGYGLFQRLPLFLVFALFSTSALPCAIAGSATSGPEAVLYLIGDGGLAESGSPVMGQLRDDLLSLSEKTPAVVAFLGDNIYPRGLRIEAPYYATDRGHLDAQIEVVRGSSALAIFVPGNHDWDDSGKNGRARLAAQEDYLAAQAIDGLETTLLRPQGGCPGPETMRLGEAALLVFLDTQWWLHPHERSEEA</sequence>
<organism evidence="1">
    <name type="scientific">marine metagenome</name>
    <dbReference type="NCBI Taxonomy" id="408172"/>
    <lineage>
        <taxon>unclassified sequences</taxon>
        <taxon>metagenomes</taxon>
        <taxon>ecological metagenomes</taxon>
    </lineage>
</organism>
<dbReference type="EMBL" id="UINC01198997">
    <property type="protein sequence ID" value="SVE17218.1"/>
    <property type="molecule type" value="Genomic_DNA"/>
</dbReference>
<evidence type="ECO:0000313" key="1">
    <source>
        <dbReference type="EMBL" id="SVE17218.1"/>
    </source>
</evidence>
<feature type="non-terminal residue" evidence="1">
    <location>
        <position position="206"/>
    </location>
</feature>
<dbReference type="Gene3D" id="3.60.21.10">
    <property type="match status" value="1"/>
</dbReference>
<name>A0A383BCQ6_9ZZZZ</name>
<accession>A0A383BCQ6</accession>
<evidence type="ECO:0008006" key="2">
    <source>
        <dbReference type="Google" id="ProtNLM"/>
    </source>
</evidence>
<reference evidence="1" key="1">
    <citation type="submission" date="2018-05" db="EMBL/GenBank/DDBJ databases">
        <authorList>
            <person name="Lanie J.A."/>
            <person name="Ng W.-L."/>
            <person name="Kazmierczak K.M."/>
            <person name="Andrzejewski T.M."/>
            <person name="Davidsen T.M."/>
            <person name="Wayne K.J."/>
            <person name="Tettelin H."/>
            <person name="Glass J.I."/>
            <person name="Rusch D."/>
            <person name="Podicherti R."/>
            <person name="Tsui H.-C.T."/>
            <person name="Winkler M.E."/>
        </authorList>
    </citation>
    <scope>NUCLEOTIDE SEQUENCE</scope>
</reference>
<gene>
    <name evidence="1" type="ORF">METZ01_LOCUS470072</name>
</gene>
<protein>
    <recommendedName>
        <fullName evidence="2">Calcineurin-like phosphoesterase domain-containing protein</fullName>
    </recommendedName>
</protein>
<dbReference type="SUPFAM" id="SSF56300">
    <property type="entry name" value="Metallo-dependent phosphatases"/>
    <property type="match status" value="1"/>
</dbReference>
<dbReference type="InterPro" id="IPR029052">
    <property type="entry name" value="Metallo-depent_PP-like"/>
</dbReference>